<dbReference type="AlphaFoldDB" id="A0A7K9UPK0"/>
<evidence type="ECO:0000259" key="3">
    <source>
        <dbReference type="Pfam" id="PF13863"/>
    </source>
</evidence>
<dbReference type="GO" id="GO:0007286">
    <property type="term" value="P:spermatid development"/>
    <property type="evidence" value="ECO:0007669"/>
    <property type="project" value="TreeGrafter"/>
</dbReference>
<dbReference type="GO" id="GO:0005856">
    <property type="term" value="C:cytoskeleton"/>
    <property type="evidence" value="ECO:0007669"/>
    <property type="project" value="UniProtKB-ARBA"/>
</dbReference>
<feature type="coiled-coil region" evidence="2">
    <location>
        <begin position="145"/>
        <end position="183"/>
    </location>
</feature>
<dbReference type="OrthoDB" id="2134857at2759"/>
<dbReference type="InterPro" id="IPR051147">
    <property type="entry name" value="CFAP_domain-containing"/>
</dbReference>
<name>A0A7K9UPK0_ANSSE</name>
<evidence type="ECO:0000256" key="1">
    <source>
        <dbReference type="ARBA" id="ARBA00023054"/>
    </source>
</evidence>
<feature type="domain" description="DUF4200" evidence="3">
    <location>
        <begin position="11"/>
        <end position="128"/>
    </location>
</feature>
<dbReference type="Pfam" id="PF13863">
    <property type="entry name" value="DUF4200"/>
    <property type="match status" value="1"/>
</dbReference>
<reference evidence="4 5" key="1">
    <citation type="submission" date="2019-09" db="EMBL/GenBank/DDBJ databases">
        <title>Bird 10,000 Genomes (B10K) Project - Family phase.</title>
        <authorList>
            <person name="Zhang G."/>
        </authorList>
    </citation>
    <scope>NUCLEOTIDE SEQUENCE [LARGE SCALE GENOMIC DNA]</scope>
    <source>
        <strain evidence="4">B10K-DU-001-57</strain>
        <tissue evidence="4">Muscle</tissue>
    </source>
</reference>
<keyword evidence="1 2" id="KW-0175">Coiled coil</keyword>
<dbReference type="EMBL" id="VXAA01000756">
    <property type="protein sequence ID" value="NXI62310.1"/>
    <property type="molecule type" value="Genomic_DNA"/>
</dbReference>
<evidence type="ECO:0000313" key="4">
    <source>
        <dbReference type="EMBL" id="NXI62310.1"/>
    </source>
</evidence>
<organism evidence="4 5">
    <name type="scientific">Anseranas semipalmata</name>
    <name type="common">Magpie goose</name>
    <name type="synonym">Anas semipalmata</name>
    <dbReference type="NCBI Taxonomy" id="8851"/>
    <lineage>
        <taxon>Eukaryota</taxon>
        <taxon>Metazoa</taxon>
        <taxon>Chordata</taxon>
        <taxon>Craniata</taxon>
        <taxon>Vertebrata</taxon>
        <taxon>Euteleostomi</taxon>
        <taxon>Archelosauria</taxon>
        <taxon>Archosauria</taxon>
        <taxon>Dinosauria</taxon>
        <taxon>Saurischia</taxon>
        <taxon>Theropoda</taxon>
        <taxon>Coelurosauria</taxon>
        <taxon>Aves</taxon>
        <taxon>Neognathae</taxon>
        <taxon>Galloanserae</taxon>
        <taxon>Anseriformes</taxon>
        <taxon>Anseranatidae</taxon>
        <taxon>Anseranas</taxon>
    </lineage>
</organism>
<dbReference type="PANTHER" id="PTHR21683:SF8">
    <property type="entry name" value="COILED-COIL DOMAIN-CONTAINING PROTEIN 42"/>
    <property type="match status" value="1"/>
</dbReference>
<feature type="non-terminal residue" evidence="4">
    <location>
        <position position="234"/>
    </location>
</feature>
<comment type="caution">
    <text evidence="4">The sequence shown here is derived from an EMBL/GenBank/DDBJ whole genome shotgun (WGS) entry which is preliminary data.</text>
</comment>
<protein>
    <submittedName>
        <fullName evidence="4">CCD42 protein</fullName>
    </submittedName>
</protein>
<evidence type="ECO:0000313" key="5">
    <source>
        <dbReference type="Proteomes" id="UP000567872"/>
    </source>
</evidence>
<gene>
    <name evidence="4" type="primary">Ccdc42</name>
    <name evidence="4" type="ORF">ANSSEM_R10677</name>
</gene>
<keyword evidence="5" id="KW-1185">Reference proteome</keyword>
<dbReference type="PANTHER" id="PTHR21683">
    <property type="entry name" value="COILED-COIL DOMAIN-CONTAINING PROTEIN 42 LIKE-2-LIKE-RELATED"/>
    <property type="match status" value="1"/>
</dbReference>
<proteinExistence type="predicted"/>
<accession>A0A7K9UPK0</accession>
<dbReference type="InterPro" id="IPR025252">
    <property type="entry name" value="DUF4200"/>
</dbReference>
<feature type="non-terminal residue" evidence="4">
    <location>
        <position position="1"/>
    </location>
</feature>
<sequence>EEDSLSPFIRLQEKKKQVQQMQKTLEVKEEAFRVRMEAVACQWRDLKTKEAELKAYIQKCRKTLQENDKLRIQALKKAVKERQMRMQKESELSRAKKELETLKNKHQKLCDGVQKYSIFSKYLQDVVKISHFEEIQPIIWRYKTLARMHKDLQQAEQGHKEASEQAKELLAQYTAEKEDEILQCNELAQLKLRFDQAHSDVLTWDSRWAHIQNIATQKTLELGTIKMVILNLFQ</sequence>
<evidence type="ECO:0000256" key="2">
    <source>
        <dbReference type="SAM" id="Coils"/>
    </source>
</evidence>
<dbReference type="Proteomes" id="UP000567872">
    <property type="component" value="Unassembled WGS sequence"/>
</dbReference>
<feature type="coiled-coil region" evidence="2">
    <location>
        <begin position="11"/>
        <end position="112"/>
    </location>
</feature>